<gene>
    <name evidence="9" type="primary">Eprs_0</name>
    <name evidence="9" type="ORF">FORRUF_R11132</name>
</gene>
<evidence type="ECO:0000256" key="5">
    <source>
        <dbReference type="ARBA" id="ARBA00023146"/>
    </source>
</evidence>
<dbReference type="PANTHER" id="PTHR43382">
    <property type="entry name" value="PROLYL-TRNA SYNTHETASE"/>
    <property type="match status" value="1"/>
</dbReference>
<dbReference type="InterPro" id="IPR002314">
    <property type="entry name" value="aa-tRNA-synt_IIb"/>
</dbReference>
<feature type="domain" description="Aminoacyl-transfer RNA synthetases class-II family profile" evidence="8">
    <location>
        <begin position="27"/>
        <end position="157"/>
    </location>
</feature>
<dbReference type="Pfam" id="PF00587">
    <property type="entry name" value="tRNA-synt_2b"/>
    <property type="match status" value="1"/>
</dbReference>
<evidence type="ECO:0000256" key="4">
    <source>
        <dbReference type="ARBA" id="ARBA00022840"/>
    </source>
</evidence>
<dbReference type="InterPro" id="IPR045864">
    <property type="entry name" value="aa-tRNA-synth_II/BPL/LPL"/>
</dbReference>
<feature type="non-terminal residue" evidence="9">
    <location>
        <position position="157"/>
    </location>
</feature>
<evidence type="ECO:0000259" key="8">
    <source>
        <dbReference type="PROSITE" id="PS50862"/>
    </source>
</evidence>
<dbReference type="PANTHER" id="PTHR43382:SF2">
    <property type="entry name" value="BIFUNCTIONAL GLUTAMATE_PROLINE--TRNA LIGASE"/>
    <property type="match status" value="1"/>
</dbReference>
<keyword evidence="5" id="KW-0030">Aminoacyl-tRNA synthetase</keyword>
<evidence type="ECO:0000313" key="10">
    <source>
        <dbReference type="Proteomes" id="UP000520463"/>
    </source>
</evidence>
<evidence type="ECO:0000256" key="3">
    <source>
        <dbReference type="ARBA" id="ARBA00022741"/>
    </source>
</evidence>
<dbReference type="Proteomes" id="UP000520463">
    <property type="component" value="Unassembled WGS sequence"/>
</dbReference>
<dbReference type="GO" id="GO:0006433">
    <property type="term" value="P:prolyl-tRNA aminoacylation"/>
    <property type="evidence" value="ECO:0007669"/>
    <property type="project" value="InterPro"/>
</dbReference>
<dbReference type="EMBL" id="VXAU01005257">
    <property type="protein sequence ID" value="NXK96497.1"/>
    <property type="molecule type" value="Genomic_DNA"/>
</dbReference>
<evidence type="ECO:0000256" key="7">
    <source>
        <dbReference type="ARBA" id="ARBA00047671"/>
    </source>
</evidence>
<dbReference type="PRINTS" id="PR01046">
    <property type="entry name" value="TRNASYNTHPRO"/>
</dbReference>
<name>A0A7L0NUE3_9PASS</name>
<keyword evidence="3" id="KW-0547">Nucleotide-binding</keyword>
<organism evidence="9 10">
    <name type="scientific">Formicarius rufipectus</name>
    <dbReference type="NCBI Taxonomy" id="1118560"/>
    <lineage>
        <taxon>Eukaryota</taxon>
        <taxon>Metazoa</taxon>
        <taxon>Chordata</taxon>
        <taxon>Craniata</taxon>
        <taxon>Vertebrata</taxon>
        <taxon>Euteleostomi</taxon>
        <taxon>Archelosauria</taxon>
        <taxon>Archosauria</taxon>
        <taxon>Dinosauria</taxon>
        <taxon>Saurischia</taxon>
        <taxon>Theropoda</taxon>
        <taxon>Coelurosauria</taxon>
        <taxon>Aves</taxon>
        <taxon>Neognathae</taxon>
        <taxon>Neoaves</taxon>
        <taxon>Telluraves</taxon>
        <taxon>Australaves</taxon>
        <taxon>Passeriformes</taxon>
        <taxon>Formicariidae</taxon>
        <taxon>Formicarius</taxon>
    </lineage>
</organism>
<reference evidence="9 10" key="1">
    <citation type="submission" date="2019-09" db="EMBL/GenBank/DDBJ databases">
        <title>Bird 10,000 Genomes (B10K) Project - Family phase.</title>
        <authorList>
            <person name="Zhang G."/>
        </authorList>
    </citation>
    <scope>NUCLEOTIDE SEQUENCE [LARGE SCALE GENOMIC DNA]</scope>
    <source>
        <strain evidence="9">B10K-DU-001-43</strain>
        <tissue evidence="9">Muscle</tissue>
    </source>
</reference>
<dbReference type="SUPFAM" id="SSF55681">
    <property type="entry name" value="Class II aaRS and biotin synthetases"/>
    <property type="match status" value="1"/>
</dbReference>
<protein>
    <recommendedName>
        <fullName evidence="1">proline--tRNA ligase</fullName>
        <ecNumber evidence="1">6.1.1.15</ecNumber>
    </recommendedName>
    <alternativeName>
        <fullName evidence="6">Prolyl-tRNA synthetase</fullName>
    </alternativeName>
</protein>
<evidence type="ECO:0000313" key="9">
    <source>
        <dbReference type="EMBL" id="NXK96497.1"/>
    </source>
</evidence>
<dbReference type="GO" id="GO:0004827">
    <property type="term" value="F:proline-tRNA ligase activity"/>
    <property type="evidence" value="ECO:0007669"/>
    <property type="project" value="UniProtKB-EC"/>
</dbReference>
<sequence length="157" mass="18425">KVITKSEMIEYYDVSGCYILRPWAHAIWEVIRDFFDAEIKKLGVENCYFPMFVSQSALETEKSHIADFAPEVAWVTKSGKTELAEPIAIRPTSETVMYPSYAKWVQSHRDLPIKLNQWCSVVRWEFKHPQPFLRTREFLWQEGHTAFATYEEAAEEV</sequence>
<dbReference type="InterPro" id="IPR006195">
    <property type="entry name" value="aa-tRNA-synth_II"/>
</dbReference>
<dbReference type="InterPro" id="IPR002316">
    <property type="entry name" value="Pro-tRNA-ligase_IIa"/>
</dbReference>
<dbReference type="EC" id="6.1.1.15" evidence="1"/>
<dbReference type="Gene3D" id="3.30.930.10">
    <property type="entry name" value="Bira Bifunctional Protein, Domain 2"/>
    <property type="match status" value="1"/>
</dbReference>
<dbReference type="GO" id="GO:0017101">
    <property type="term" value="C:aminoacyl-tRNA synthetase multienzyme complex"/>
    <property type="evidence" value="ECO:0007669"/>
    <property type="project" value="TreeGrafter"/>
</dbReference>
<proteinExistence type="predicted"/>
<keyword evidence="2 9" id="KW-0436">Ligase</keyword>
<comment type="caution">
    <text evidence="9">The sequence shown here is derived from an EMBL/GenBank/DDBJ whole genome shotgun (WGS) entry which is preliminary data.</text>
</comment>
<evidence type="ECO:0000256" key="1">
    <source>
        <dbReference type="ARBA" id="ARBA00012831"/>
    </source>
</evidence>
<keyword evidence="4" id="KW-0067">ATP-binding</keyword>
<evidence type="ECO:0000256" key="6">
    <source>
        <dbReference type="ARBA" id="ARBA00029731"/>
    </source>
</evidence>
<comment type="catalytic activity">
    <reaction evidence="7">
        <text>tRNA(Pro) + L-proline + ATP = L-prolyl-tRNA(Pro) + AMP + diphosphate</text>
        <dbReference type="Rhea" id="RHEA:14305"/>
        <dbReference type="Rhea" id="RHEA-COMP:9700"/>
        <dbReference type="Rhea" id="RHEA-COMP:9702"/>
        <dbReference type="ChEBI" id="CHEBI:30616"/>
        <dbReference type="ChEBI" id="CHEBI:33019"/>
        <dbReference type="ChEBI" id="CHEBI:60039"/>
        <dbReference type="ChEBI" id="CHEBI:78442"/>
        <dbReference type="ChEBI" id="CHEBI:78532"/>
        <dbReference type="ChEBI" id="CHEBI:456215"/>
        <dbReference type="EC" id="6.1.1.15"/>
    </reaction>
</comment>
<evidence type="ECO:0000256" key="2">
    <source>
        <dbReference type="ARBA" id="ARBA00022598"/>
    </source>
</evidence>
<dbReference type="PROSITE" id="PS50862">
    <property type="entry name" value="AA_TRNA_LIGASE_II"/>
    <property type="match status" value="1"/>
</dbReference>
<dbReference type="AlphaFoldDB" id="A0A7L0NUE3"/>
<dbReference type="GO" id="GO:0005737">
    <property type="term" value="C:cytoplasm"/>
    <property type="evidence" value="ECO:0007669"/>
    <property type="project" value="InterPro"/>
</dbReference>
<dbReference type="InterPro" id="IPR004499">
    <property type="entry name" value="Pro-tRNA-ligase_IIa_arc-type"/>
</dbReference>
<dbReference type="OrthoDB" id="1350766at2759"/>
<dbReference type="GO" id="GO:0005524">
    <property type="term" value="F:ATP binding"/>
    <property type="evidence" value="ECO:0007669"/>
    <property type="project" value="UniProtKB-KW"/>
</dbReference>
<keyword evidence="10" id="KW-1185">Reference proteome</keyword>
<feature type="non-terminal residue" evidence="9">
    <location>
        <position position="1"/>
    </location>
</feature>
<accession>A0A7L0NUE3</accession>